<reference evidence="1 2" key="1">
    <citation type="journal article" date="2021" name="Elife">
        <title>Chloroplast acquisition without the gene transfer in kleptoplastic sea slugs, Plakobranchus ocellatus.</title>
        <authorList>
            <person name="Maeda T."/>
            <person name="Takahashi S."/>
            <person name="Yoshida T."/>
            <person name="Shimamura S."/>
            <person name="Takaki Y."/>
            <person name="Nagai Y."/>
            <person name="Toyoda A."/>
            <person name="Suzuki Y."/>
            <person name="Arimoto A."/>
            <person name="Ishii H."/>
            <person name="Satoh N."/>
            <person name="Nishiyama T."/>
            <person name="Hasebe M."/>
            <person name="Maruyama T."/>
            <person name="Minagawa J."/>
            <person name="Obokata J."/>
            <person name="Shigenobu S."/>
        </authorList>
    </citation>
    <scope>NUCLEOTIDE SEQUENCE [LARGE SCALE GENOMIC DNA]</scope>
</reference>
<dbReference type="Proteomes" id="UP000762676">
    <property type="component" value="Unassembled WGS sequence"/>
</dbReference>
<evidence type="ECO:0000313" key="1">
    <source>
        <dbReference type="EMBL" id="GFS14701.1"/>
    </source>
</evidence>
<accession>A0AAV4IX44</accession>
<sequence length="67" mass="7322">MSSAEPSKVFMVMCVDDAVMENQAQSMKDTCIWNALKLSNMLEQQGVFTRVLYPGCGVIMGDSKKAG</sequence>
<gene>
    <name evidence="1" type="ORF">ElyMa_004913800</name>
</gene>
<protein>
    <submittedName>
        <fullName evidence="1">Uncharacterized protein</fullName>
    </submittedName>
</protein>
<dbReference type="AlphaFoldDB" id="A0AAV4IX44"/>
<organism evidence="1 2">
    <name type="scientific">Elysia marginata</name>
    <dbReference type="NCBI Taxonomy" id="1093978"/>
    <lineage>
        <taxon>Eukaryota</taxon>
        <taxon>Metazoa</taxon>
        <taxon>Spiralia</taxon>
        <taxon>Lophotrochozoa</taxon>
        <taxon>Mollusca</taxon>
        <taxon>Gastropoda</taxon>
        <taxon>Heterobranchia</taxon>
        <taxon>Euthyneura</taxon>
        <taxon>Panpulmonata</taxon>
        <taxon>Sacoglossa</taxon>
        <taxon>Placobranchoidea</taxon>
        <taxon>Plakobranchidae</taxon>
        <taxon>Elysia</taxon>
    </lineage>
</organism>
<keyword evidence="2" id="KW-1185">Reference proteome</keyword>
<evidence type="ECO:0000313" key="2">
    <source>
        <dbReference type="Proteomes" id="UP000762676"/>
    </source>
</evidence>
<comment type="caution">
    <text evidence="1">The sequence shown here is derived from an EMBL/GenBank/DDBJ whole genome shotgun (WGS) entry which is preliminary data.</text>
</comment>
<name>A0AAV4IX44_9GAST</name>
<proteinExistence type="predicted"/>
<dbReference type="EMBL" id="BMAT01009844">
    <property type="protein sequence ID" value="GFS14701.1"/>
    <property type="molecule type" value="Genomic_DNA"/>
</dbReference>